<dbReference type="CDD" id="cd09123">
    <property type="entry name" value="PLDc_Tdp1_2"/>
    <property type="match status" value="1"/>
</dbReference>
<dbReference type="CDD" id="cd09194">
    <property type="entry name" value="PLDc_yTdp1_1"/>
    <property type="match status" value="1"/>
</dbReference>
<feature type="active site" description="Proton donor/acceptor" evidence="9">
    <location>
        <position position="459"/>
    </location>
</feature>
<dbReference type="GO" id="GO:0005634">
    <property type="term" value="C:nucleus"/>
    <property type="evidence" value="ECO:0007669"/>
    <property type="project" value="UniProtKB-SubCell"/>
</dbReference>
<evidence type="ECO:0000256" key="8">
    <source>
        <dbReference type="ARBA" id="ARBA00023242"/>
    </source>
</evidence>
<dbReference type="PANTHER" id="PTHR12415">
    <property type="entry name" value="TYROSYL-DNA PHOSPHODIESTERASE 1"/>
    <property type="match status" value="1"/>
</dbReference>
<evidence type="ECO:0000256" key="12">
    <source>
        <dbReference type="SAM" id="MobiDB-lite"/>
    </source>
</evidence>
<accession>A0AA38RB56</accession>
<protein>
    <submittedName>
        <fullName evidence="13">Tyrosyl-DNA phosphodiesterase</fullName>
    </submittedName>
</protein>
<dbReference type="FunFam" id="3.30.870.10:FF:000038">
    <property type="entry name" value="Probable tyrosyl-DNA phosphodiesterase"/>
    <property type="match status" value="1"/>
</dbReference>
<feature type="compositionally biased region" description="Low complexity" evidence="12">
    <location>
        <begin position="88"/>
        <end position="98"/>
    </location>
</feature>
<dbReference type="Pfam" id="PF06087">
    <property type="entry name" value="Tyr-DNA_phospho"/>
    <property type="match status" value="1"/>
</dbReference>
<evidence type="ECO:0000256" key="5">
    <source>
        <dbReference type="ARBA" id="ARBA00022801"/>
    </source>
</evidence>
<evidence type="ECO:0000256" key="2">
    <source>
        <dbReference type="ARBA" id="ARBA00010205"/>
    </source>
</evidence>
<keyword evidence="8" id="KW-0539">Nucleus</keyword>
<feature type="active site" description="Nucleophile" evidence="9">
    <location>
        <position position="206"/>
    </location>
</feature>
<name>A0AA38RB56_9PEZI</name>
<keyword evidence="3" id="KW-0540">Nuclease</keyword>
<evidence type="ECO:0000256" key="11">
    <source>
        <dbReference type="PIRSR" id="PIRSR610347-3"/>
    </source>
</evidence>
<keyword evidence="14" id="KW-1185">Reference proteome</keyword>
<dbReference type="EMBL" id="JANBVN010000217">
    <property type="protein sequence ID" value="KAJ9132487.1"/>
    <property type="molecule type" value="Genomic_DNA"/>
</dbReference>
<organism evidence="13 14">
    <name type="scientific">Coniochaeta hoffmannii</name>
    <dbReference type="NCBI Taxonomy" id="91930"/>
    <lineage>
        <taxon>Eukaryota</taxon>
        <taxon>Fungi</taxon>
        <taxon>Dikarya</taxon>
        <taxon>Ascomycota</taxon>
        <taxon>Pezizomycotina</taxon>
        <taxon>Sordariomycetes</taxon>
        <taxon>Sordariomycetidae</taxon>
        <taxon>Coniochaetales</taxon>
        <taxon>Coniochaetaceae</taxon>
        <taxon>Coniochaeta</taxon>
    </lineage>
</organism>
<dbReference type="GO" id="GO:0003697">
    <property type="term" value="F:single-stranded DNA binding"/>
    <property type="evidence" value="ECO:0007669"/>
    <property type="project" value="TreeGrafter"/>
</dbReference>
<evidence type="ECO:0000313" key="13">
    <source>
        <dbReference type="EMBL" id="KAJ9132487.1"/>
    </source>
</evidence>
<keyword evidence="5" id="KW-0378">Hydrolase</keyword>
<dbReference type="PANTHER" id="PTHR12415:SF0">
    <property type="entry name" value="TYROSYL-DNA PHOSPHODIESTERASE 1"/>
    <property type="match status" value="1"/>
</dbReference>
<comment type="similarity">
    <text evidence="2">Belongs to the tyrosyl-DNA phosphodiesterase family.</text>
</comment>
<dbReference type="Gene3D" id="3.30.870.10">
    <property type="entry name" value="Endonuclease Chain A"/>
    <property type="match status" value="2"/>
</dbReference>
<dbReference type="GO" id="GO:0017005">
    <property type="term" value="F:3'-tyrosyl-DNA phosphodiesterase activity"/>
    <property type="evidence" value="ECO:0007669"/>
    <property type="project" value="TreeGrafter"/>
</dbReference>
<dbReference type="GO" id="GO:0006281">
    <property type="term" value="P:DNA repair"/>
    <property type="evidence" value="ECO:0007669"/>
    <property type="project" value="UniProtKB-KW"/>
</dbReference>
<gene>
    <name evidence="13" type="ORF">NKR19_g9289</name>
</gene>
<dbReference type="GO" id="GO:0004527">
    <property type="term" value="F:exonuclease activity"/>
    <property type="evidence" value="ECO:0007669"/>
    <property type="project" value="UniProtKB-KW"/>
</dbReference>
<dbReference type="Proteomes" id="UP001174691">
    <property type="component" value="Unassembled WGS sequence"/>
</dbReference>
<evidence type="ECO:0000256" key="6">
    <source>
        <dbReference type="ARBA" id="ARBA00022839"/>
    </source>
</evidence>
<evidence type="ECO:0000313" key="14">
    <source>
        <dbReference type="Proteomes" id="UP001174691"/>
    </source>
</evidence>
<dbReference type="AlphaFoldDB" id="A0AA38RB56"/>
<evidence type="ECO:0000256" key="3">
    <source>
        <dbReference type="ARBA" id="ARBA00022722"/>
    </source>
</evidence>
<keyword evidence="4" id="KW-0227">DNA damage</keyword>
<evidence type="ECO:0000256" key="10">
    <source>
        <dbReference type="PIRSR" id="PIRSR610347-2"/>
    </source>
</evidence>
<dbReference type="InterPro" id="IPR010347">
    <property type="entry name" value="Tdp1"/>
</dbReference>
<dbReference type="GO" id="GO:0003690">
    <property type="term" value="F:double-stranded DNA binding"/>
    <property type="evidence" value="ECO:0007669"/>
    <property type="project" value="TreeGrafter"/>
</dbReference>
<dbReference type="SUPFAM" id="SSF56024">
    <property type="entry name" value="Phospholipase D/nuclease"/>
    <property type="match status" value="2"/>
</dbReference>
<reference evidence="13" key="1">
    <citation type="submission" date="2022-07" db="EMBL/GenBank/DDBJ databases">
        <title>Fungi with potential for degradation of polypropylene.</title>
        <authorList>
            <person name="Gostincar C."/>
        </authorList>
    </citation>
    <scope>NUCLEOTIDE SEQUENCE</scope>
    <source>
        <strain evidence="13">EXF-13287</strain>
    </source>
</reference>
<evidence type="ECO:0000256" key="4">
    <source>
        <dbReference type="ARBA" id="ARBA00022763"/>
    </source>
</evidence>
<evidence type="ECO:0000256" key="1">
    <source>
        <dbReference type="ARBA" id="ARBA00004123"/>
    </source>
</evidence>
<sequence length="580" mass="64234">MERPAKRARLNDDVDGSHAGRSSRSPFSLTHRISPPPATRTRLSATPAEEDIETSSEAEEDAETDSGSEAATPRATSERVSEPTQAVPSTSPTTSLPSGRRIFKSPFQLTKIRDLPAASNQDAVTLKDLLGDPLISDCWNFNYLHSIPFLMSAFDPDVRDLVKVHVVHGFWKKDDGNRLKLEEDAKGFQNVSVHEAYLPEMFGTHHSKMLLLLRHDDTAQVIIHTANMIHRDWTNMTQAVWRSPLLPLLRGNKSDEGDARATTGSGTKFKADLLSYLSVYESRRRRICQPIIDSLSKYDFSAVKGALIASVPGRHNIWDDSPTRWGWKAVREALRAVPVQDGPSEIVVQISSIATLGPSPTWLRDTFFSALSSRKGPAGNSPKPSFKVVFPTADEIRRSLDGYAAGGSIHTKIQSPQQTKQLQYLRPIFCHWANDAPHGAALPKDGVIEDAGRQRAAPHIKTYIRYGQKSIDWALVTSANLSKQAWGEAANSSGEMRVSSYEIGVLVWPALYDEKAVMVPTFRTDEPVVDEAKVEAGQSIVGVRIPYNLPLQPYGKAETPWVATQSYSEPDWMGQVWEGY</sequence>
<evidence type="ECO:0000256" key="7">
    <source>
        <dbReference type="ARBA" id="ARBA00023204"/>
    </source>
</evidence>
<comment type="caution">
    <text evidence="13">The sequence shown here is derived from an EMBL/GenBank/DDBJ whole genome shotgun (WGS) entry which is preliminary data.</text>
</comment>
<keyword evidence="6" id="KW-0269">Exonuclease</keyword>
<feature type="site" description="Interaction with DNA" evidence="11">
    <location>
        <position position="482"/>
    </location>
</feature>
<keyword evidence="7" id="KW-0234">DNA repair</keyword>
<proteinExistence type="inferred from homology"/>
<feature type="compositionally biased region" description="Basic and acidic residues" evidence="12">
    <location>
        <begin position="1"/>
        <end position="18"/>
    </location>
</feature>
<comment type="subcellular location">
    <subcellularLocation>
        <location evidence="1">Nucleus</location>
    </subcellularLocation>
</comment>
<evidence type="ECO:0000256" key="9">
    <source>
        <dbReference type="PIRSR" id="PIRSR610347-1"/>
    </source>
</evidence>
<feature type="binding site" evidence="10">
    <location>
        <position position="461"/>
    </location>
    <ligand>
        <name>substrate</name>
    </ligand>
</feature>
<feature type="region of interest" description="Disordered" evidence="12">
    <location>
        <begin position="1"/>
        <end position="100"/>
    </location>
</feature>
<feature type="compositionally biased region" description="Acidic residues" evidence="12">
    <location>
        <begin position="48"/>
        <end position="66"/>
    </location>
</feature>
<feature type="binding site" evidence="10">
    <location>
        <position position="208"/>
    </location>
    <ligand>
        <name>substrate</name>
    </ligand>
</feature>